<dbReference type="RefSeq" id="WP_346074697.1">
    <property type="nucleotide sequence ID" value="NZ_BAAARB010000001.1"/>
</dbReference>
<evidence type="ECO:0000313" key="3">
    <source>
        <dbReference type="EMBL" id="GAA2366186.1"/>
    </source>
</evidence>
<dbReference type="Pfam" id="PF09995">
    <property type="entry name" value="MPAB_Lcp_cat"/>
    <property type="match status" value="1"/>
</dbReference>
<dbReference type="Proteomes" id="UP001501170">
    <property type="component" value="Unassembled WGS sequence"/>
</dbReference>
<accession>A0ABN3H2A1</accession>
<name>A0ABN3H2A1_9ACTN</name>
<reference evidence="3 4" key="1">
    <citation type="journal article" date="2019" name="Int. J. Syst. Evol. Microbiol.">
        <title>The Global Catalogue of Microorganisms (GCM) 10K type strain sequencing project: providing services to taxonomists for standard genome sequencing and annotation.</title>
        <authorList>
            <consortium name="The Broad Institute Genomics Platform"/>
            <consortium name="The Broad Institute Genome Sequencing Center for Infectious Disease"/>
            <person name="Wu L."/>
            <person name="Ma J."/>
        </authorList>
    </citation>
    <scope>NUCLEOTIDE SEQUENCE [LARGE SCALE GENOMIC DNA]</scope>
    <source>
        <strain evidence="3 4">JCM 16227</strain>
    </source>
</reference>
<proteinExistence type="predicted"/>
<sequence>MTQVAAPSGSERFGDNGRVPGARSSSDIPAPGPGSVTWRYFGSWRGMLMGLWSGSMQNMHPKLAAGVWDHSDFFGERWERLMRSLYPISGVVFDQTPETGRSVRDYHLTIKGTMDNGERYHALDPDVFYWAHATFWYGNIRCAEAFGPPISEADKRALFEESRGWYAQYGVSMRPCPDTYEEFLEYWDHMCRHVLRDHAAVRTVLDISQLPPPPWMRAWMPMWLWRKQIRVIGRFFMWITTGLYDEPVREMMELTWTPADERRFRLFGKAVNVVMGLLPPRYESHPRRRDAVDRLSGRVAADAPLLESPLRNLPPESERGNPIHYCPVHASRRANLPWQSNDAAPRR</sequence>
<feature type="region of interest" description="Disordered" evidence="1">
    <location>
        <begin position="1"/>
        <end position="30"/>
    </location>
</feature>
<evidence type="ECO:0000313" key="4">
    <source>
        <dbReference type="Proteomes" id="UP001501170"/>
    </source>
</evidence>
<protein>
    <submittedName>
        <fullName evidence="3">Oxygenase MpaB family protein</fullName>
    </submittedName>
</protein>
<evidence type="ECO:0000256" key="1">
    <source>
        <dbReference type="SAM" id="MobiDB-lite"/>
    </source>
</evidence>
<dbReference type="InterPro" id="IPR018713">
    <property type="entry name" value="MPAB/Lcp_cat_dom"/>
</dbReference>
<comment type="caution">
    <text evidence="3">The sequence shown here is derived from an EMBL/GenBank/DDBJ whole genome shotgun (WGS) entry which is preliminary data.</text>
</comment>
<dbReference type="PANTHER" id="PTHR36151">
    <property type="entry name" value="BLR2777 PROTEIN"/>
    <property type="match status" value="1"/>
</dbReference>
<dbReference type="PANTHER" id="PTHR36151:SF3">
    <property type="entry name" value="ER-BOUND OXYGENASE MPAB_MPAB'_RUBBER OXYGENASE CATALYTIC DOMAIN-CONTAINING PROTEIN"/>
    <property type="match status" value="1"/>
</dbReference>
<gene>
    <name evidence="3" type="ORF">GCM10009855_01780</name>
</gene>
<organism evidence="3 4">
    <name type="scientific">Gordonia cholesterolivorans</name>
    <dbReference type="NCBI Taxonomy" id="559625"/>
    <lineage>
        <taxon>Bacteria</taxon>
        <taxon>Bacillati</taxon>
        <taxon>Actinomycetota</taxon>
        <taxon>Actinomycetes</taxon>
        <taxon>Mycobacteriales</taxon>
        <taxon>Gordoniaceae</taxon>
        <taxon>Gordonia</taxon>
    </lineage>
</organism>
<feature type="domain" description="ER-bound oxygenase mpaB/mpaB'/Rubber oxygenase catalytic" evidence="2">
    <location>
        <begin position="38"/>
        <end position="272"/>
    </location>
</feature>
<evidence type="ECO:0000259" key="2">
    <source>
        <dbReference type="Pfam" id="PF09995"/>
    </source>
</evidence>
<keyword evidence="4" id="KW-1185">Reference proteome</keyword>
<dbReference type="EMBL" id="BAAARB010000001">
    <property type="protein sequence ID" value="GAA2366186.1"/>
    <property type="molecule type" value="Genomic_DNA"/>
</dbReference>